<evidence type="ECO:0000256" key="3">
    <source>
        <dbReference type="RuleBase" id="RU361235"/>
    </source>
</evidence>
<sequence length="471" mass="48854">MQTTTGPVSGPVVGGVRSWRGIPYATADRFGPARPAPAWTEPLDAGRPGPVGVQFLPDGTLTGTEQCLTLDVHAPAEASGPLPVLVWVHGGAFLTGAAADYDGSYLAAHGPAVVVAVSYRLGPFGFLQLGTADRPEPSPAMTDLVAALDWVAREIGAFGGDPDRLTLMGQSAGASLVCALLATGAGRRARAVIALSVGGAPVSPEESADVAGRVLAELDVPRDELSAVPAASVMAAARRVSRASSAVGGAVFAPVLDGAVVRAQPADLVASGELRDTALWFGWCRDEMAGFLAGGAGVATAAARGRLGEAAFGRLLDVYRRTAGAGEDPLQALLTDEMWVRPVEDLAEAQARAGGRAWLSRFDHAPSLPPFDVLGPSHGADNACLWARPPRFVERPLLQRPGGDMTPADLAVTEALQSAVLRTVTEGSPGWRIYDADERPTQLFDAISHVRSAPSAARYDTWKKSKVTEVG</sequence>
<comment type="similarity">
    <text evidence="1 3">Belongs to the type-B carboxylesterase/lipase family.</text>
</comment>
<evidence type="ECO:0000313" key="6">
    <source>
        <dbReference type="Proteomes" id="UP000541969"/>
    </source>
</evidence>
<gene>
    <name evidence="5" type="ORF">GGQ55_003627</name>
</gene>
<evidence type="ECO:0000259" key="4">
    <source>
        <dbReference type="Pfam" id="PF00135"/>
    </source>
</evidence>
<dbReference type="Proteomes" id="UP000541969">
    <property type="component" value="Unassembled WGS sequence"/>
</dbReference>
<evidence type="ECO:0000256" key="2">
    <source>
        <dbReference type="ARBA" id="ARBA00022801"/>
    </source>
</evidence>
<evidence type="ECO:0000256" key="1">
    <source>
        <dbReference type="ARBA" id="ARBA00005964"/>
    </source>
</evidence>
<keyword evidence="6" id="KW-1185">Reference proteome</keyword>
<dbReference type="InterPro" id="IPR019826">
    <property type="entry name" value="Carboxylesterase_B_AS"/>
</dbReference>
<accession>A0A853CKF4</accession>
<dbReference type="InterPro" id="IPR002018">
    <property type="entry name" value="CarbesteraseB"/>
</dbReference>
<keyword evidence="2 3" id="KW-0378">Hydrolase</keyword>
<dbReference type="PROSITE" id="PS00122">
    <property type="entry name" value="CARBOXYLESTERASE_B_1"/>
    <property type="match status" value="1"/>
</dbReference>
<comment type="caution">
    <text evidence="5">The sequence shown here is derived from an EMBL/GenBank/DDBJ whole genome shotgun (WGS) entry which is preliminary data.</text>
</comment>
<protein>
    <recommendedName>
        <fullName evidence="3">Carboxylic ester hydrolase</fullName>
        <ecNumber evidence="3">3.1.1.-</ecNumber>
    </recommendedName>
</protein>
<dbReference type="SUPFAM" id="SSF53474">
    <property type="entry name" value="alpha/beta-Hydrolases"/>
    <property type="match status" value="1"/>
</dbReference>
<dbReference type="PANTHER" id="PTHR43142:SF1">
    <property type="entry name" value="CARBOXYLIC ESTER HYDROLASE"/>
    <property type="match status" value="1"/>
</dbReference>
<dbReference type="GO" id="GO:0016787">
    <property type="term" value="F:hydrolase activity"/>
    <property type="evidence" value="ECO:0007669"/>
    <property type="project" value="UniProtKB-KW"/>
</dbReference>
<proteinExistence type="inferred from homology"/>
<dbReference type="EMBL" id="JACBZT010000001">
    <property type="protein sequence ID" value="NYJ07349.1"/>
    <property type="molecule type" value="Genomic_DNA"/>
</dbReference>
<dbReference type="AlphaFoldDB" id="A0A853CKF4"/>
<dbReference type="PANTHER" id="PTHR43142">
    <property type="entry name" value="CARBOXYLIC ESTER HYDROLASE"/>
    <property type="match status" value="1"/>
</dbReference>
<evidence type="ECO:0000313" key="5">
    <source>
        <dbReference type="EMBL" id="NYJ07349.1"/>
    </source>
</evidence>
<dbReference type="Gene3D" id="3.40.50.1820">
    <property type="entry name" value="alpha/beta hydrolase"/>
    <property type="match status" value="1"/>
</dbReference>
<name>A0A853CKF4_9ACTN</name>
<dbReference type="EC" id="3.1.1.-" evidence="3"/>
<dbReference type="Pfam" id="PF00135">
    <property type="entry name" value="COesterase"/>
    <property type="match status" value="1"/>
</dbReference>
<dbReference type="InterPro" id="IPR029058">
    <property type="entry name" value="AB_hydrolase_fold"/>
</dbReference>
<reference evidence="5 6" key="1">
    <citation type="submission" date="2020-07" db="EMBL/GenBank/DDBJ databases">
        <title>Sequencing the genomes of 1000 actinobacteria strains.</title>
        <authorList>
            <person name="Klenk H.-P."/>
        </authorList>
    </citation>
    <scope>NUCLEOTIDE SEQUENCE [LARGE SCALE GENOMIC DNA]</scope>
    <source>
        <strain evidence="5 6">DSM 104001</strain>
    </source>
</reference>
<organism evidence="5 6">
    <name type="scientific">Petropleomorpha daqingensis</name>
    <dbReference type="NCBI Taxonomy" id="2026353"/>
    <lineage>
        <taxon>Bacteria</taxon>
        <taxon>Bacillati</taxon>
        <taxon>Actinomycetota</taxon>
        <taxon>Actinomycetes</taxon>
        <taxon>Geodermatophilales</taxon>
        <taxon>Geodermatophilaceae</taxon>
        <taxon>Petropleomorpha</taxon>
    </lineage>
</organism>
<feature type="domain" description="Carboxylesterase type B" evidence="4">
    <location>
        <begin position="2"/>
        <end position="389"/>
    </location>
</feature>